<dbReference type="CDD" id="cd00130">
    <property type="entry name" value="PAS"/>
    <property type="match status" value="2"/>
</dbReference>
<dbReference type="PANTHER" id="PTHR23043:SF17">
    <property type="entry name" value="PROTEIN SIMILAR"/>
    <property type="match status" value="1"/>
</dbReference>
<evidence type="ECO:0000256" key="4">
    <source>
        <dbReference type="ARBA" id="ARBA00023242"/>
    </source>
</evidence>
<dbReference type="GO" id="GO:0010557">
    <property type="term" value="P:positive regulation of macromolecule biosynthetic process"/>
    <property type="evidence" value="ECO:0007669"/>
    <property type="project" value="UniProtKB-ARBA"/>
</dbReference>
<protein>
    <submittedName>
        <fullName evidence="9">Uncharacterized protein</fullName>
    </submittedName>
</protein>
<comment type="subcellular location">
    <subcellularLocation>
        <location evidence="1">Nucleus</location>
    </subcellularLocation>
</comment>
<evidence type="ECO:0000256" key="2">
    <source>
        <dbReference type="ARBA" id="ARBA00023015"/>
    </source>
</evidence>
<organism evidence="8 9">
    <name type="scientific">Ditylenchus dipsaci</name>
    <dbReference type="NCBI Taxonomy" id="166011"/>
    <lineage>
        <taxon>Eukaryota</taxon>
        <taxon>Metazoa</taxon>
        <taxon>Ecdysozoa</taxon>
        <taxon>Nematoda</taxon>
        <taxon>Chromadorea</taxon>
        <taxon>Rhabditida</taxon>
        <taxon>Tylenchina</taxon>
        <taxon>Tylenchomorpha</taxon>
        <taxon>Sphaerularioidea</taxon>
        <taxon>Anguinidae</taxon>
        <taxon>Anguininae</taxon>
        <taxon>Ditylenchus</taxon>
    </lineage>
</organism>
<dbReference type="InterPro" id="IPR000014">
    <property type="entry name" value="PAS"/>
</dbReference>
<dbReference type="SMART" id="SM00091">
    <property type="entry name" value="PAS"/>
    <property type="match status" value="2"/>
</dbReference>
<dbReference type="WBParaSite" id="jg5002">
    <property type="protein sequence ID" value="jg5002"/>
    <property type="gene ID" value="jg5002"/>
</dbReference>
<dbReference type="Pfam" id="PF14598">
    <property type="entry name" value="PAS_11"/>
    <property type="match status" value="1"/>
</dbReference>
<dbReference type="Gene3D" id="3.30.450.20">
    <property type="entry name" value="PAS domain"/>
    <property type="match status" value="2"/>
</dbReference>
<feature type="domain" description="PAS" evidence="6">
    <location>
        <begin position="125"/>
        <end position="185"/>
    </location>
</feature>
<dbReference type="GO" id="GO:0000981">
    <property type="term" value="F:DNA-binding transcription factor activity, RNA polymerase II-specific"/>
    <property type="evidence" value="ECO:0007669"/>
    <property type="project" value="TreeGrafter"/>
</dbReference>
<dbReference type="AlphaFoldDB" id="A0A915ECW4"/>
<keyword evidence="2" id="KW-0805">Transcription regulation</keyword>
<evidence type="ECO:0000259" key="7">
    <source>
        <dbReference type="PROSITE" id="PS50888"/>
    </source>
</evidence>
<feature type="compositionally biased region" description="Basic and acidic residues" evidence="5">
    <location>
        <begin position="635"/>
        <end position="649"/>
    </location>
</feature>
<evidence type="ECO:0000259" key="6">
    <source>
        <dbReference type="PROSITE" id="PS50112"/>
    </source>
</evidence>
<accession>A0A915ECW4</accession>
<dbReference type="PROSITE" id="PS50888">
    <property type="entry name" value="BHLH"/>
    <property type="match status" value="1"/>
</dbReference>
<evidence type="ECO:0000256" key="5">
    <source>
        <dbReference type="SAM" id="MobiDB-lite"/>
    </source>
</evidence>
<evidence type="ECO:0000313" key="9">
    <source>
        <dbReference type="WBParaSite" id="jg5002"/>
    </source>
</evidence>
<dbReference type="Proteomes" id="UP000887574">
    <property type="component" value="Unplaced"/>
</dbReference>
<dbReference type="GO" id="GO:0000977">
    <property type="term" value="F:RNA polymerase II transcription regulatory region sequence-specific DNA binding"/>
    <property type="evidence" value="ECO:0007669"/>
    <property type="project" value="TreeGrafter"/>
</dbReference>
<proteinExistence type="predicted"/>
<dbReference type="Pfam" id="PF23171">
    <property type="entry name" value="bHLH_HIF1A"/>
    <property type="match status" value="1"/>
</dbReference>
<keyword evidence="8" id="KW-1185">Reference proteome</keyword>
<name>A0A915ECW4_9BILA</name>
<keyword evidence="4" id="KW-0539">Nucleus</keyword>
<reference evidence="9" key="1">
    <citation type="submission" date="2022-11" db="UniProtKB">
        <authorList>
            <consortium name="WormBaseParasite"/>
        </authorList>
    </citation>
    <scope>IDENTIFICATION</scope>
</reference>
<dbReference type="PANTHER" id="PTHR23043">
    <property type="entry name" value="HYPOXIA-INDUCIBLE FACTOR 1 ALPHA"/>
    <property type="match status" value="1"/>
</dbReference>
<feature type="domain" description="BHLH" evidence="7">
    <location>
        <begin position="43"/>
        <end position="97"/>
    </location>
</feature>
<dbReference type="GO" id="GO:0071456">
    <property type="term" value="P:cellular response to hypoxia"/>
    <property type="evidence" value="ECO:0007669"/>
    <property type="project" value="TreeGrafter"/>
</dbReference>
<evidence type="ECO:0000256" key="3">
    <source>
        <dbReference type="ARBA" id="ARBA00023163"/>
    </source>
</evidence>
<dbReference type="InterPro" id="IPR011598">
    <property type="entry name" value="bHLH_dom"/>
</dbReference>
<dbReference type="PROSITE" id="PS50112">
    <property type="entry name" value="PAS"/>
    <property type="match status" value="1"/>
</dbReference>
<dbReference type="GO" id="GO:0005634">
    <property type="term" value="C:nucleus"/>
    <property type="evidence" value="ECO:0007669"/>
    <property type="project" value="UniProtKB-SubCell"/>
</dbReference>
<dbReference type="InterPro" id="IPR035965">
    <property type="entry name" value="PAS-like_dom_sf"/>
</dbReference>
<feature type="compositionally biased region" description="Polar residues" evidence="5">
    <location>
        <begin position="654"/>
        <end position="675"/>
    </location>
</feature>
<evidence type="ECO:0000256" key="1">
    <source>
        <dbReference type="ARBA" id="ARBA00004123"/>
    </source>
</evidence>
<sequence length="879" mass="98549">MCYVPVATKIPVEGQGKLEVFDGVELDYDSSSDLAPRKKCIERRRETSRYAARDRRGKEADVFVGLKEVVPIVEECTATHVDRIAMLRVAATLCSLEQSRSAFGAQAEDVDGCVHESKDETNIWTESSLTECLDGFVLMAAADGTVLYITESVSVFLGLTQANFIGRYLKDFVHQSDYDELSKAIIGSEAGNDCDCGLVLRMKSVISPRGRNLNFKSALYKAIMCKCRFIANAGDGGSQPGTTLNSTIAKGNEAASGMHMTRHTCDMKFTFVSDSLNYLLCHSAKSLMGTSFYDLVHPGDLFTLTNSMKDLFRKGYCRTNFYRLLGSNSSVVWSQTEATTINHTTRGQKGQYVLCVHSILGMQSEADFWCPLNCNLGKDSNDNEAVCEQAAQAVKRNVKAEIFDVAEYFGRQPEFIDCMDFTPLIEPITVAAAMSLPSTIPPARPQIQIANYQDETDFADPNLAGPTLNTLSSQTEFLTDNDQYEVEHQERQPRTRKSSYEEVLQWLFRDEEEEDISNFQNAPPQQQHPMQEVSFPYRRTNGKAQPLQNQMHFYAHTGCSQQPSNSRGVACYAGPGDSTSMSRAGATTICNGSSSRACPVVSEGKHPRRAHSNAGRTGGHHIKNPEKVTGATCNEQEKHHSRYEQHLQHPAESVENNQGNDELRSRSQQHYGPPISTISERTSLLVSTNYSTPPSLQSPLSTANNQIPAFQQRSFPKYSQLFGVQQPVAVVAPFNVNQLPTANTNHLHESIYQHQYINKQNNQPSEFSEVHKPQYYYECEKRKYSSHRQEEDLSKSYKECEQLGAQLAPFLPQEDMFELCDDISLIPMDIEVVAELEQTSEITKQKTICRAILLIDKVKHQYNYSYVEFYTRVNLDDNI</sequence>
<dbReference type="SUPFAM" id="SSF55785">
    <property type="entry name" value="PYP-like sensor domain (PAS domain)"/>
    <property type="match status" value="2"/>
</dbReference>
<keyword evidence="3" id="KW-0804">Transcription</keyword>
<evidence type="ECO:0000313" key="8">
    <source>
        <dbReference type="Proteomes" id="UP000887574"/>
    </source>
</evidence>
<dbReference type="GO" id="GO:0046983">
    <property type="term" value="F:protein dimerization activity"/>
    <property type="evidence" value="ECO:0007669"/>
    <property type="project" value="InterPro"/>
</dbReference>
<feature type="region of interest" description="Disordered" evidence="5">
    <location>
        <begin position="598"/>
        <end position="675"/>
    </location>
</feature>